<feature type="compositionally biased region" description="Gly residues" evidence="1">
    <location>
        <begin position="150"/>
        <end position="167"/>
    </location>
</feature>
<organism evidence="2 3">
    <name type="scientific">Polyplosphaeria fusca</name>
    <dbReference type="NCBI Taxonomy" id="682080"/>
    <lineage>
        <taxon>Eukaryota</taxon>
        <taxon>Fungi</taxon>
        <taxon>Dikarya</taxon>
        <taxon>Ascomycota</taxon>
        <taxon>Pezizomycotina</taxon>
        <taxon>Dothideomycetes</taxon>
        <taxon>Pleosporomycetidae</taxon>
        <taxon>Pleosporales</taxon>
        <taxon>Tetraplosphaeriaceae</taxon>
        <taxon>Polyplosphaeria</taxon>
    </lineage>
</organism>
<feature type="compositionally biased region" description="Basic and acidic residues" evidence="1">
    <location>
        <begin position="81"/>
        <end position="90"/>
    </location>
</feature>
<dbReference type="OrthoDB" id="3798483at2759"/>
<reference evidence="2" key="1">
    <citation type="journal article" date="2020" name="Stud. Mycol.">
        <title>101 Dothideomycetes genomes: a test case for predicting lifestyles and emergence of pathogens.</title>
        <authorList>
            <person name="Haridas S."/>
            <person name="Albert R."/>
            <person name="Binder M."/>
            <person name="Bloem J."/>
            <person name="Labutti K."/>
            <person name="Salamov A."/>
            <person name="Andreopoulos B."/>
            <person name="Baker S."/>
            <person name="Barry K."/>
            <person name="Bills G."/>
            <person name="Bluhm B."/>
            <person name="Cannon C."/>
            <person name="Castanera R."/>
            <person name="Culley D."/>
            <person name="Daum C."/>
            <person name="Ezra D."/>
            <person name="Gonzalez J."/>
            <person name="Henrissat B."/>
            <person name="Kuo A."/>
            <person name="Liang C."/>
            <person name="Lipzen A."/>
            <person name="Lutzoni F."/>
            <person name="Magnuson J."/>
            <person name="Mondo S."/>
            <person name="Nolan M."/>
            <person name="Ohm R."/>
            <person name="Pangilinan J."/>
            <person name="Park H.-J."/>
            <person name="Ramirez L."/>
            <person name="Alfaro M."/>
            <person name="Sun H."/>
            <person name="Tritt A."/>
            <person name="Yoshinaga Y."/>
            <person name="Zwiers L.-H."/>
            <person name="Turgeon B."/>
            <person name="Goodwin S."/>
            <person name="Spatafora J."/>
            <person name="Crous P."/>
            <person name="Grigoriev I."/>
        </authorList>
    </citation>
    <scope>NUCLEOTIDE SEQUENCE</scope>
    <source>
        <strain evidence="2">CBS 125425</strain>
    </source>
</reference>
<feature type="region of interest" description="Disordered" evidence="1">
    <location>
        <begin position="81"/>
        <end position="179"/>
    </location>
</feature>
<accession>A0A9P4R3R9</accession>
<feature type="compositionally biased region" description="Acidic residues" evidence="1">
    <location>
        <begin position="169"/>
        <end position="179"/>
    </location>
</feature>
<evidence type="ECO:0000313" key="2">
    <source>
        <dbReference type="EMBL" id="KAF2735906.1"/>
    </source>
</evidence>
<protein>
    <submittedName>
        <fullName evidence="2">Uncharacterized protein</fullName>
    </submittedName>
</protein>
<proteinExistence type="predicted"/>
<evidence type="ECO:0000256" key="1">
    <source>
        <dbReference type="SAM" id="MobiDB-lite"/>
    </source>
</evidence>
<sequence length="179" mass="19283">MFLRCRAQPKCSAVAYAVTMYPQVAGPDARESGSQPDRKDFTPGLTYVALSRVKSLSGLLFEESFDLKRLRTPTSETIIMRKSDYTRRAAQELPLPDEEDLPSGPLMPPPSTIPSILSHPIRSSAAIPTSEFNAEHLSSAFDEAMDIQGQQGGEGNNEGQGGHGHGSSEGDDDVSMEGT</sequence>
<dbReference type="Proteomes" id="UP000799444">
    <property type="component" value="Unassembled WGS sequence"/>
</dbReference>
<comment type="caution">
    <text evidence="2">The sequence shown here is derived from an EMBL/GenBank/DDBJ whole genome shotgun (WGS) entry which is preliminary data.</text>
</comment>
<gene>
    <name evidence="2" type="ORF">EJ04DRAFT_598965</name>
</gene>
<dbReference type="EMBL" id="ML996130">
    <property type="protein sequence ID" value="KAF2735906.1"/>
    <property type="molecule type" value="Genomic_DNA"/>
</dbReference>
<dbReference type="AlphaFoldDB" id="A0A9P4R3R9"/>
<evidence type="ECO:0000313" key="3">
    <source>
        <dbReference type="Proteomes" id="UP000799444"/>
    </source>
</evidence>
<name>A0A9P4R3R9_9PLEO</name>
<keyword evidence="3" id="KW-1185">Reference proteome</keyword>